<proteinExistence type="predicted"/>
<accession>A0ABN4BJX1</accession>
<dbReference type="Proteomes" id="UP000017590">
    <property type="component" value="Chromosome"/>
</dbReference>
<evidence type="ECO:0000313" key="1">
    <source>
        <dbReference type="EMBL" id="AGY77135.1"/>
    </source>
</evidence>
<organism evidence="1 2">
    <name type="scientific">Clostridium autoethanogenum DSM 10061</name>
    <dbReference type="NCBI Taxonomy" id="1341692"/>
    <lineage>
        <taxon>Bacteria</taxon>
        <taxon>Bacillati</taxon>
        <taxon>Bacillota</taxon>
        <taxon>Clostridia</taxon>
        <taxon>Eubacteriales</taxon>
        <taxon>Clostridiaceae</taxon>
        <taxon>Clostridium</taxon>
    </lineage>
</organism>
<name>A0ABN4BJX1_9CLOT</name>
<reference evidence="2" key="1">
    <citation type="journal article" date="2014" name="Biotechnol. Biofuels">
        <title>Comparison of single-molecule sequencing and hybrid approaches for finishing the genome of Clostridium autoethanogenum and analysis of CRISPR systems in industrial relevant Clostridia.</title>
        <authorList>
            <person name="Brown S.D."/>
            <person name="Nagaraju S."/>
            <person name="Utturkar S."/>
            <person name="De Tissera S."/>
            <person name="Segovia S."/>
            <person name="Mitchell W."/>
            <person name="Land M.L."/>
            <person name="Dassanayake A."/>
            <person name="Kopke M."/>
        </authorList>
    </citation>
    <scope>NUCLEOTIDE SEQUENCE [LARGE SCALE GENOMIC DNA]</scope>
    <source>
        <strain evidence="2">DSM 10061</strain>
    </source>
</reference>
<dbReference type="EMBL" id="CP006763">
    <property type="protein sequence ID" value="AGY77135.1"/>
    <property type="molecule type" value="Genomic_DNA"/>
</dbReference>
<sequence>MIERNYWPTTKWQAADSKTLGMDSEKLSKLEPMVKSEYSNITGIVVVRNGYIAYEIIWF</sequence>
<protein>
    <submittedName>
        <fullName evidence="1">Uncharacterized protein</fullName>
    </submittedName>
</protein>
<dbReference type="RefSeq" id="WP_023162914.1">
    <property type="nucleotide sequence ID" value="NC_022592.1"/>
</dbReference>
<keyword evidence="2" id="KW-1185">Reference proteome</keyword>
<gene>
    <name evidence="1" type="ORF">CAETHG_2930</name>
</gene>
<evidence type="ECO:0000313" key="2">
    <source>
        <dbReference type="Proteomes" id="UP000017590"/>
    </source>
</evidence>